<dbReference type="Pfam" id="PF01551">
    <property type="entry name" value="Peptidase_M23"/>
    <property type="match status" value="1"/>
</dbReference>
<sequence length="306" mass="33337">MQIILLGQRNGAARSLSIDVRLLSIGAGVLAMLTLAGGIALGGALYPFFSDAEGRMAAHMEEQRAKLADARLTAQRQLDAFGVHIAEMQARLTRLDALGERLTELARLDTREFDFSLSVGQGGPEELLENAFFAPPPFLQTLDELMERLDSREQQLEVLEEVLAERRLSEAGNVSGRPVTQGYLSSPFGRRNDPFTGQQRMHKGVDFAAREGSDVVAVAAGVVTWSGRKSGYGTMVEINHGDGHVTLYAHNKENMVRVGELVQRGQVIAKVGSSGRSTGPHVHFEVIKDGRQVNPYSFIARAKAQN</sequence>
<dbReference type="EMBL" id="FTMC01000006">
    <property type="protein sequence ID" value="SIQ42479.1"/>
    <property type="molecule type" value="Genomic_DNA"/>
</dbReference>
<dbReference type="PANTHER" id="PTHR21666:SF291">
    <property type="entry name" value="STAGE II SPORULATION PROTEIN Q"/>
    <property type="match status" value="1"/>
</dbReference>
<feature type="domain" description="M23ase beta-sheet core" evidence="2">
    <location>
        <begin position="200"/>
        <end position="295"/>
    </location>
</feature>
<organism evidence="3 5">
    <name type="scientific">Pseudomonas flexibilis</name>
    <dbReference type="NCBI Taxonomy" id="706570"/>
    <lineage>
        <taxon>Bacteria</taxon>
        <taxon>Pseudomonadati</taxon>
        <taxon>Pseudomonadota</taxon>
        <taxon>Gammaproteobacteria</taxon>
        <taxon>Pseudomonadales</taxon>
        <taxon>Pseudomonadaceae</taxon>
        <taxon>Pseudomonas</taxon>
    </lineage>
</organism>
<dbReference type="AlphaFoldDB" id="A0A0B3C0N1"/>
<accession>A0A0B2D9C7</accession>
<dbReference type="SUPFAM" id="SSF51261">
    <property type="entry name" value="Duplicated hybrid motif"/>
    <property type="match status" value="1"/>
</dbReference>
<evidence type="ECO:0000256" key="1">
    <source>
        <dbReference type="SAM" id="Phobius"/>
    </source>
</evidence>
<keyword evidence="1" id="KW-0472">Membrane</keyword>
<dbReference type="CDD" id="cd12797">
    <property type="entry name" value="M23_peptidase"/>
    <property type="match status" value="1"/>
</dbReference>
<dbReference type="Proteomes" id="UP000186079">
    <property type="component" value="Unassembled WGS sequence"/>
</dbReference>
<reference evidence="3 5" key="1">
    <citation type="submission" date="2014-11" db="EMBL/GenBank/DDBJ databases">
        <title>Genome sequence of Pseudomonas tuomuerensis JCM 14085.</title>
        <authorList>
            <person name="Shin S.-K."/>
            <person name="Yi H."/>
        </authorList>
    </citation>
    <scope>NUCLEOTIDE SEQUENCE [LARGE SCALE GENOMIC DNA]</scope>
    <source>
        <strain evidence="3 5">JCM 14085</strain>
    </source>
</reference>
<dbReference type="RefSeq" id="WP_039560745.1">
    <property type="nucleotide sequence ID" value="NZ_FMUP01000006.1"/>
</dbReference>
<dbReference type="STRING" id="706570.PT85_08775"/>
<dbReference type="OrthoDB" id="9815245at2"/>
<accession>A0A0B3C0N1</accession>
<dbReference type="PANTHER" id="PTHR21666">
    <property type="entry name" value="PEPTIDASE-RELATED"/>
    <property type="match status" value="1"/>
</dbReference>
<evidence type="ECO:0000313" key="5">
    <source>
        <dbReference type="Proteomes" id="UP000030980"/>
    </source>
</evidence>
<keyword evidence="1" id="KW-1133">Transmembrane helix</keyword>
<evidence type="ECO:0000259" key="2">
    <source>
        <dbReference type="Pfam" id="PF01551"/>
    </source>
</evidence>
<evidence type="ECO:0000313" key="3">
    <source>
        <dbReference type="EMBL" id="KHO65112.1"/>
    </source>
</evidence>
<feature type="transmembrane region" description="Helical" evidence="1">
    <location>
        <begin position="20"/>
        <end position="49"/>
    </location>
</feature>
<dbReference type="InterPro" id="IPR011055">
    <property type="entry name" value="Dup_hybrid_motif"/>
</dbReference>
<keyword evidence="5" id="KW-1185">Reference proteome</keyword>
<proteinExistence type="predicted"/>
<name>A0A0B3C0N1_9PSED</name>
<evidence type="ECO:0000313" key="4">
    <source>
        <dbReference type="EMBL" id="SIQ42479.1"/>
    </source>
</evidence>
<dbReference type="InterPro" id="IPR016047">
    <property type="entry name" value="M23ase_b-sheet_dom"/>
</dbReference>
<dbReference type="GO" id="GO:0004222">
    <property type="term" value="F:metalloendopeptidase activity"/>
    <property type="evidence" value="ECO:0007669"/>
    <property type="project" value="TreeGrafter"/>
</dbReference>
<keyword evidence="1" id="KW-0812">Transmembrane</keyword>
<dbReference type="Proteomes" id="UP000030980">
    <property type="component" value="Unassembled WGS sequence"/>
</dbReference>
<evidence type="ECO:0000313" key="6">
    <source>
        <dbReference type="Proteomes" id="UP000186079"/>
    </source>
</evidence>
<dbReference type="PATRIC" id="fig|706570.3.peg.1621"/>
<reference evidence="4 6" key="2">
    <citation type="submission" date="2017-01" db="EMBL/GenBank/DDBJ databases">
        <authorList>
            <person name="Mah S.A."/>
            <person name="Swanson W.J."/>
            <person name="Moy G.W."/>
            <person name="Vacquier V.D."/>
        </authorList>
    </citation>
    <scope>NUCLEOTIDE SEQUENCE [LARGE SCALE GENOMIC DNA]</scope>
    <source>
        <strain evidence="4 6">ATCC 29606</strain>
    </source>
</reference>
<dbReference type="EMBL" id="JTAK01000003">
    <property type="protein sequence ID" value="KHO65112.1"/>
    <property type="molecule type" value="Genomic_DNA"/>
</dbReference>
<dbReference type="FunFam" id="2.70.70.10:FF:000006">
    <property type="entry name" value="M23 family peptidase"/>
    <property type="match status" value="1"/>
</dbReference>
<protein>
    <submittedName>
        <fullName evidence="3">Membrane protein</fullName>
    </submittedName>
    <submittedName>
        <fullName evidence="4">Peptidase family M23</fullName>
    </submittedName>
</protein>
<gene>
    <name evidence="3" type="ORF">PT85_08775</name>
    <name evidence="4" type="ORF">SAMN05421672_10674</name>
</gene>
<dbReference type="InterPro" id="IPR050570">
    <property type="entry name" value="Cell_wall_metabolism_enzyme"/>
</dbReference>
<dbReference type="Gene3D" id="2.70.70.10">
    <property type="entry name" value="Glucose Permease (Domain IIA)"/>
    <property type="match status" value="1"/>
</dbReference>